<feature type="transmembrane region" description="Helical" evidence="6">
    <location>
        <begin position="50"/>
        <end position="69"/>
    </location>
</feature>
<dbReference type="GeneID" id="20678751"/>
<feature type="transmembrane region" description="Helical" evidence="6">
    <location>
        <begin position="20"/>
        <end position="43"/>
    </location>
</feature>
<dbReference type="GO" id="GO:0000324">
    <property type="term" value="C:fungal-type vacuole"/>
    <property type="evidence" value="ECO:0007669"/>
    <property type="project" value="TreeGrafter"/>
</dbReference>
<keyword evidence="8" id="KW-1185">Reference proteome</keyword>
<dbReference type="AlphaFoldDB" id="W4JTX8"/>
<keyword evidence="3 6" id="KW-1133">Transmembrane helix</keyword>
<evidence type="ECO:0000256" key="3">
    <source>
        <dbReference type="ARBA" id="ARBA00022989"/>
    </source>
</evidence>
<evidence type="ECO:0000313" key="8">
    <source>
        <dbReference type="Proteomes" id="UP000030671"/>
    </source>
</evidence>
<feature type="transmembrane region" description="Helical" evidence="6">
    <location>
        <begin position="84"/>
        <end position="113"/>
    </location>
</feature>
<dbReference type="PANTHER" id="PTHR31465:SF9">
    <property type="entry name" value="SPHINGOID LONG-CHAIN BASE TRANSPORTER RSB1"/>
    <property type="match status" value="1"/>
</dbReference>
<evidence type="ECO:0000256" key="5">
    <source>
        <dbReference type="SAM" id="MobiDB-lite"/>
    </source>
</evidence>
<feature type="transmembrane region" description="Helical" evidence="6">
    <location>
        <begin position="217"/>
        <end position="238"/>
    </location>
</feature>
<gene>
    <name evidence="7" type="ORF">HETIRDRAFT_65752</name>
</gene>
<dbReference type="InterPro" id="IPR007568">
    <property type="entry name" value="RTA1"/>
</dbReference>
<reference evidence="7 8" key="1">
    <citation type="journal article" date="2012" name="New Phytol.">
        <title>Insight into trade-off between wood decay and parasitism from the genome of a fungal forest pathogen.</title>
        <authorList>
            <person name="Olson A."/>
            <person name="Aerts A."/>
            <person name="Asiegbu F."/>
            <person name="Belbahri L."/>
            <person name="Bouzid O."/>
            <person name="Broberg A."/>
            <person name="Canback B."/>
            <person name="Coutinho P.M."/>
            <person name="Cullen D."/>
            <person name="Dalman K."/>
            <person name="Deflorio G."/>
            <person name="van Diepen L.T."/>
            <person name="Dunand C."/>
            <person name="Duplessis S."/>
            <person name="Durling M."/>
            <person name="Gonthier P."/>
            <person name="Grimwood J."/>
            <person name="Fossdal C.G."/>
            <person name="Hansson D."/>
            <person name="Henrissat B."/>
            <person name="Hietala A."/>
            <person name="Himmelstrand K."/>
            <person name="Hoffmeister D."/>
            <person name="Hogberg N."/>
            <person name="James T.Y."/>
            <person name="Karlsson M."/>
            <person name="Kohler A."/>
            <person name="Kues U."/>
            <person name="Lee Y.H."/>
            <person name="Lin Y.C."/>
            <person name="Lind M."/>
            <person name="Lindquist E."/>
            <person name="Lombard V."/>
            <person name="Lucas S."/>
            <person name="Lunden K."/>
            <person name="Morin E."/>
            <person name="Murat C."/>
            <person name="Park J."/>
            <person name="Raffaello T."/>
            <person name="Rouze P."/>
            <person name="Salamov A."/>
            <person name="Schmutz J."/>
            <person name="Solheim H."/>
            <person name="Stahlberg J."/>
            <person name="Velez H."/>
            <person name="de Vries R.P."/>
            <person name="Wiebenga A."/>
            <person name="Woodward S."/>
            <person name="Yakovlev I."/>
            <person name="Garbelotto M."/>
            <person name="Martin F."/>
            <person name="Grigoriev I.V."/>
            <person name="Stenlid J."/>
        </authorList>
    </citation>
    <scope>NUCLEOTIDE SEQUENCE [LARGE SCALE GENOMIC DNA]</scope>
    <source>
        <strain evidence="7 8">TC 32-1</strain>
    </source>
</reference>
<dbReference type="Proteomes" id="UP000030671">
    <property type="component" value="Unassembled WGS sequence"/>
</dbReference>
<proteinExistence type="predicted"/>
<evidence type="ECO:0000256" key="6">
    <source>
        <dbReference type="SAM" id="Phobius"/>
    </source>
</evidence>
<organism evidence="7 8">
    <name type="scientific">Heterobasidion irregulare (strain TC 32-1)</name>
    <dbReference type="NCBI Taxonomy" id="747525"/>
    <lineage>
        <taxon>Eukaryota</taxon>
        <taxon>Fungi</taxon>
        <taxon>Dikarya</taxon>
        <taxon>Basidiomycota</taxon>
        <taxon>Agaricomycotina</taxon>
        <taxon>Agaricomycetes</taxon>
        <taxon>Russulales</taxon>
        <taxon>Bondarzewiaceae</taxon>
        <taxon>Heterobasidion</taxon>
        <taxon>Heterobasidion annosum species complex</taxon>
    </lineage>
</organism>
<dbReference type="Pfam" id="PF04479">
    <property type="entry name" value="RTA1"/>
    <property type="match status" value="1"/>
</dbReference>
<feature type="transmembrane region" description="Helical" evidence="6">
    <location>
        <begin position="125"/>
        <end position="150"/>
    </location>
</feature>
<feature type="transmembrane region" description="Helical" evidence="6">
    <location>
        <begin position="253"/>
        <end position="273"/>
    </location>
</feature>
<dbReference type="OrthoDB" id="3358017at2759"/>
<evidence type="ECO:0000256" key="2">
    <source>
        <dbReference type="ARBA" id="ARBA00022692"/>
    </source>
</evidence>
<accession>W4JTX8</accession>
<dbReference type="eggNOG" id="ENOG502QU4U">
    <property type="taxonomic scope" value="Eukaryota"/>
</dbReference>
<dbReference type="InParanoid" id="W4JTX8"/>
<dbReference type="FunCoup" id="W4JTX8">
    <property type="interactions" value="31"/>
</dbReference>
<feature type="transmembrane region" description="Helical" evidence="6">
    <location>
        <begin position="162"/>
        <end position="186"/>
    </location>
</feature>
<evidence type="ECO:0000256" key="4">
    <source>
        <dbReference type="ARBA" id="ARBA00023136"/>
    </source>
</evidence>
<dbReference type="EMBL" id="KI925464">
    <property type="protein sequence ID" value="ETW76316.1"/>
    <property type="molecule type" value="Genomic_DNA"/>
</dbReference>
<dbReference type="RefSeq" id="XP_009551193.1">
    <property type="nucleotide sequence ID" value="XM_009552898.1"/>
</dbReference>
<keyword evidence="4 6" id="KW-0472">Membrane</keyword>
<dbReference type="STRING" id="747525.W4JTX8"/>
<dbReference type="PANTHER" id="PTHR31465">
    <property type="entry name" value="PROTEIN RTA1-RELATED"/>
    <property type="match status" value="1"/>
</dbReference>
<protein>
    <submittedName>
        <fullName evidence="7">Lipid-translocating exporter</fullName>
    </submittedName>
</protein>
<comment type="subcellular location">
    <subcellularLocation>
        <location evidence="1">Membrane</location>
        <topology evidence="1">Multi-pass membrane protein</topology>
    </subcellularLocation>
</comment>
<evidence type="ECO:0000256" key="1">
    <source>
        <dbReference type="ARBA" id="ARBA00004141"/>
    </source>
</evidence>
<dbReference type="GO" id="GO:0005886">
    <property type="term" value="C:plasma membrane"/>
    <property type="evidence" value="ECO:0007669"/>
    <property type="project" value="TreeGrafter"/>
</dbReference>
<sequence length="309" mass="33757">MSSSSNTTIPDIALLSPYNYVPTEWICILILVLFIISTCAHAVEATIFRIWWLFPTAVLSGIMEILGWSGRVWSSRNPILQDPFLMQICMTIIGPTPLLAANFVLLGQIIPILGSQYSRLTAKTYTIVFCTCDVTALVIQAAGGGIAASATDEQGTKLGANIMLAGIAIQLVAIVIYMALATEILVRYSLKSPVRDPAGASPWASTSVDAMDTRLKLMVSGLGMITIFLLIRSIYRLIELSDGWNGRIISTQVYFNVLDGGMVILATYTLNFFHPGFLLRPEHKGHEYTSETTLPLEKRHGDSTPKVIA</sequence>
<dbReference type="KEGG" id="hir:HETIRDRAFT_65752"/>
<name>W4JTX8_HETIT</name>
<feature type="region of interest" description="Disordered" evidence="5">
    <location>
        <begin position="289"/>
        <end position="309"/>
    </location>
</feature>
<keyword evidence="2 6" id="KW-0812">Transmembrane</keyword>
<evidence type="ECO:0000313" key="7">
    <source>
        <dbReference type="EMBL" id="ETW76316.1"/>
    </source>
</evidence>
<dbReference type="HOGENOM" id="CLU_033465_6_0_1"/>